<comment type="caution">
    <text evidence="2">The sequence shown here is derived from an EMBL/GenBank/DDBJ whole genome shotgun (WGS) entry which is preliminary data.</text>
</comment>
<reference evidence="2" key="1">
    <citation type="submission" date="2016-01" db="EMBL/GenBank/DDBJ databases">
        <authorList>
            <person name="Peeters C."/>
        </authorList>
    </citation>
    <scope>NUCLEOTIDE SEQUENCE</scope>
    <source>
        <strain evidence="2">LMG 29322</strain>
    </source>
</reference>
<gene>
    <name evidence="2" type="ORF">AWB79_07606</name>
</gene>
<dbReference type="EMBL" id="FCOA02000074">
    <property type="protein sequence ID" value="SAK98506.1"/>
    <property type="molecule type" value="Genomic_DNA"/>
</dbReference>
<evidence type="ECO:0000313" key="3">
    <source>
        <dbReference type="Proteomes" id="UP000054851"/>
    </source>
</evidence>
<keyword evidence="3" id="KW-1185">Reference proteome</keyword>
<evidence type="ECO:0000256" key="1">
    <source>
        <dbReference type="SAM" id="MobiDB-lite"/>
    </source>
</evidence>
<evidence type="ECO:0000313" key="2">
    <source>
        <dbReference type="EMBL" id="SAK98506.1"/>
    </source>
</evidence>
<accession>A0A158DWC9</accession>
<proteinExistence type="predicted"/>
<sequence length="55" mass="5923">MKSVVGFAPVRMRRNRKTAAPITEKIMTGFLPNLSDRAGITSVPSVPPKPIAEST</sequence>
<feature type="region of interest" description="Disordered" evidence="1">
    <location>
        <begin position="36"/>
        <end position="55"/>
    </location>
</feature>
<dbReference type="AlphaFoldDB" id="A0A158DWC9"/>
<organism evidence="2 3">
    <name type="scientific">Caballeronia hypogeia</name>
    <dbReference type="NCBI Taxonomy" id="1777140"/>
    <lineage>
        <taxon>Bacteria</taxon>
        <taxon>Pseudomonadati</taxon>
        <taxon>Pseudomonadota</taxon>
        <taxon>Betaproteobacteria</taxon>
        <taxon>Burkholderiales</taxon>
        <taxon>Burkholderiaceae</taxon>
        <taxon>Caballeronia</taxon>
    </lineage>
</organism>
<feature type="compositionally biased region" description="Pro residues" evidence="1">
    <location>
        <begin position="45"/>
        <end position="55"/>
    </location>
</feature>
<dbReference type="Proteomes" id="UP000054851">
    <property type="component" value="Unassembled WGS sequence"/>
</dbReference>
<name>A0A158DWC9_9BURK</name>
<protein>
    <submittedName>
        <fullName evidence="2">Uncharacterized protein</fullName>
    </submittedName>
</protein>